<evidence type="ECO:0000256" key="1">
    <source>
        <dbReference type="ARBA" id="ARBA00004389"/>
    </source>
</evidence>
<dbReference type="InterPro" id="IPR031814">
    <property type="entry name" value="ALG11_N"/>
</dbReference>
<keyword evidence="7" id="KW-0812">Transmembrane</keyword>
<proteinExistence type="inferred from homology"/>
<comment type="subcellular location">
    <subcellularLocation>
        <location evidence="1">Endoplasmic reticulum membrane</location>
        <topology evidence="1">Single-pass membrane protein</topology>
    </subcellularLocation>
</comment>
<dbReference type="eggNOG" id="KOG1387">
    <property type="taxonomic scope" value="Eukaryota"/>
</dbReference>
<dbReference type="PANTHER" id="PTHR45919:SF1">
    <property type="entry name" value="GDP-MAN:MAN(3)GLCNAC(2)-PP-DOL ALPHA-1,2-MANNOSYLTRANSFERASE"/>
    <property type="match status" value="1"/>
</dbReference>
<dbReference type="Pfam" id="PF00534">
    <property type="entry name" value="Glycos_transf_1"/>
    <property type="match status" value="1"/>
</dbReference>
<dbReference type="CDD" id="cd03806">
    <property type="entry name" value="GT4_ALG11-like"/>
    <property type="match status" value="1"/>
</dbReference>
<evidence type="ECO:0000313" key="17">
    <source>
        <dbReference type="Proteomes" id="UP000005242"/>
    </source>
</evidence>
<dbReference type="STRING" id="671144.I4Y9H8"/>
<evidence type="ECO:0000256" key="9">
    <source>
        <dbReference type="ARBA" id="ARBA00022989"/>
    </source>
</evidence>
<keyword evidence="5 12" id="KW-0328">Glycosyltransferase</keyword>
<keyword evidence="8 12" id="KW-0256">Endoplasmic reticulum</keyword>
<evidence type="ECO:0000256" key="5">
    <source>
        <dbReference type="ARBA" id="ARBA00022676"/>
    </source>
</evidence>
<dbReference type="OrthoDB" id="2276068at2759"/>
<dbReference type="GO" id="GO:0005789">
    <property type="term" value="C:endoplasmic reticulum membrane"/>
    <property type="evidence" value="ECO:0007669"/>
    <property type="project" value="UniProtKB-SubCell"/>
</dbReference>
<dbReference type="GeneID" id="18470828"/>
<protein>
    <recommendedName>
        <fullName evidence="4 12">GDP-Man:Man(3)GlcNAc(2)-PP-Dol alpha-1,2-mannosyltransferase</fullName>
        <ecNumber evidence="3 12">2.4.1.131</ecNumber>
    </recommendedName>
</protein>
<comment type="similarity">
    <text evidence="12">Belongs to the glycosyltransferase group 1 family. Glycosyltransferase 4 subfamily.</text>
</comment>
<keyword evidence="13" id="KW-0732">Signal</keyword>
<dbReference type="InterPro" id="IPR038013">
    <property type="entry name" value="ALG11"/>
</dbReference>
<evidence type="ECO:0000256" key="8">
    <source>
        <dbReference type="ARBA" id="ARBA00022824"/>
    </source>
</evidence>
<evidence type="ECO:0000256" key="3">
    <source>
        <dbReference type="ARBA" id="ARBA00012645"/>
    </source>
</evidence>
<evidence type="ECO:0000256" key="7">
    <source>
        <dbReference type="ARBA" id="ARBA00022692"/>
    </source>
</evidence>
<accession>I4Y9H8</accession>
<dbReference type="AlphaFoldDB" id="I4Y9H8"/>
<gene>
    <name evidence="16" type="ORF">WALSEDRAFT_20230</name>
</gene>
<dbReference type="Gene3D" id="3.40.50.2000">
    <property type="entry name" value="Glycogen Phosphorylase B"/>
    <property type="match status" value="1"/>
</dbReference>
<comment type="function">
    <text evidence="12">GDP-Man:Man(3)GlcNAc(2)-PP-Dol alpha-1,2-mannosyltransferase that operates in the biosynthetic pathway of dolichol-linked oligosaccharides, the glycan precursors employed in protein asparagine (N)-glycosylation. The assembly of dolichol-linked oligosaccharides begins on the cytosolic side of the endoplasmic reticulum membrane and finishes in its lumen. The sequential addition of sugars to dolichol pyrophosphate produces dolichol-linked oligosaccharides containing fourteen sugars, including two GlcNAcs, nine mannoses and three glucoses. Once assembled, the oligosaccharide is transferred from the lipid to nascent proteins by oligosaccharyltransferases. Catalyzes, on the cytoplasmic face of the endoplasmic reticulum, the addition of the fourth and fifth mannose residues to the dolichol-linked oligosaccharide chain, to produce Man(5)GlcNAc(2)-PP-dolichol core oligosaccharide.</text>
</comment>
<dbReference type="UniPathway" id="UPA00378"/>
<reference evidence="16 17" key="1">
    <citation type="journal article" date="2012" name="Fungal Genet. Biol.">
        <title>The genome of the xerotolerant mold Wallemia sebi reveals adaptations to osmotic stress and suggests cryptic sexual reproduction.</title>
        <authorList>
            <person name="Padamsee M."/>
            <person name="Kumar T.K.A."/>
            <person name="Riley R."/>
            <person name="Binder M."/>
            <person name="Boyd A."/>
            <person name="Calvo A.M."/>
            <person name="Furukawa K."/>
            <person name="Hesse C."/>
            <person name="Hohmann S."/>
            <person name="James T.Y."/>
            <person name="LaButti K."/>
            <person name="Lapidus A."/>
            <person name="Lindquist E."/>
            <person name="Lucas S."/>
            <person name="Miller K."/>
            <person name="Shantappa S."/>
            <person name="Grigoriev I.V."/>
            <person name="Hibbett D.S."/>
            <person name="McLaughlin D.J."/>
            <person name="Spatafora J.W."/>
            <person name="Aime M.C."/>
        </authorList>
    </citation>
    <scope>NUCLEOTIDE SEQUENCE [LARGE SCALE GENOMIC DNA]</scope>
    <source>
        <strain evidence="17">ATCC MYA-4683 / CBS 633.66</strain>
    </source>
</reference>
<comment type="catalytic activity">
    <reaction evidence="11 12">
        <text>an alpha-D-Man-(1-&gt;3)-[alpha-D-Man-(1-&gt;6)]-beta-D-Man-(1-&gt;4)-beta-D-GlcNAc-(1-&gt;4)-alpha-D-GlcNAc-diphospho-di-trans,poly-cis-dolichol + 2 GDP-alpha-D-mannose = an alpha-D-Man-(1-&gt;2)-alpha-D-Man-(1-&gt;2)-alpha-D-Man-(1-&gt;3)-[alpha-D-Man-(1-&gt;6)]-beta-D-Man-(1-&gt;4)-beta-D-GlcNAc-(1-&gt;4)-alpha-D-GlcNAc-diphospho-di-trans,poly-cis-dolichol + 2 GDP + 2 H(+)</text>
        <dbReference type="Rhea" id="RHEA:29523"/>
        <dbReference type="Rhea" id="RHEA-COMP:19515"/>
        <dbReference type="Rhea" id="RHEA-COMP:19516"/>
        <dbReference type="ChEBI" id="CHEBI:15378"/>
        <dbReference type="ChEBI" id="CHEBI:57527"/>
        <dbReference type="ChEBI" id="CHEBI:58189"/>
        <dbReference type="ChEBI" id="CHEBI:132511"/>
        <dbReference type="ChEBI" id="CHEBI:132515"/>
        <dbReference type="EC" id="2.4.1.131"/>
    </reaction>
    <physiologicalReaction direction="left-to-right" evidence="11 12">
        <dbReference type="Rhea" id="RHEA:29524"/>
    </physiologicalReaction>
</comment>
<evidence type="ECO:0000259" key="15">
    <source>
        <dbReference type="Pfam" id="PF15924"/>
    </source>
</evidence>
<comment type="pathway">
    <text evidence="2 12">Protein modification; protein glycosylation.</text>
</comment>
<dbReference type="HOGENOM" id="CLU_017896_1_1_1"/>
<evidence type="ECO:0000313" key="16">
    <source>
        <dbReference type="EMBL" id="EIM20620.1"/>
    </source>
</evidence>
<evidence type="ECO:0000256" key="6">
    <source>
        <dbReference type="ARBA" id="ARBA00022679"/>
    </source>
</evidence>
<dbReference type="OMA" id="ARLYGWV"/>
<keyword evidence="9" id="KW-1133">Transmembrane helix</keyword>
<dbReference type="SUPFAM" id="SSF53756">
    <property type="entry name" value="UDP-Glycosyltransferase/glycogen phosphorylase"/>
    <property type="match status" value="1"/>
</dbReference>
<dbReference type="Pfam" id="PF15924">
    <property type="entry name" value="ALG11_N"/>
    <property type="match status" value="1"/>
</dbReference>
<feature type="chain" id="PRO_5003697865" description="GDP-Man:Man(3)GlcNAc(2)-PP-Dol alpha-1,2-mannosyltransferase" evidence="13">
    <location>
        <begin position="17"/>
        <end position="446"/>
    </location>
</feature>
<sequence length="446" mass="50343">MLAITIIISLIICVIFIRNKPKSTKNSIAFFHPYCNAGGGGERVLWTAIYGIQQSQPSARIFIYTGDSESKETLLSNVKNKMSIELNKNTIEFIRLRCRSLVDDKSWPYFTLLGQAIGSILLILEAMYRCNGSAVFIDTMGYAFTYPIVRLINWNTRIIAYTHYPTISTDMVSRVEHRYENVTNSQAIASSKLLSRGKLFYYKALIRAYTSCLKVCDVNMANSSWTANHLRKLIKRDVKIVYPPCDTVALREFPLGGRQKTILCVAQFRPEKAHATQIEALKELQESNSVHKNAKLILLGSARNQDDLKRVETLKALAKSLGVESNVQFIVNASFDDLLYNLSTASIGINTMIDEHFGINVVEYMAAGLIPLAHASAGPLLDIIVDYNGERTGYHGRDVKDFAQRIDEIFSLDSNKDLEMRQRARNSVVERLSDKKFNEDFLQVLP</sequence>
<dbReference type="GO" id="GO:0004377">
    <property type="term" value="F:GDP-Man:Man(3)GlcNAc(2)-PP-Dol alpha-1,2-mannosyltransferase activity"/>
    <property type="evidence" value="ECO:0007669"/>
    <property type="project" value="UniProtKB-UniRule"/>
</dbReference>
<evidence type="ECO:0000256" key="4">
    <source>
        <dbReference type="ARBA" id="ARBA00022018"/>
    </source>
</evidence>
<dbReference type="GO" id="GO:0006487">
    <property type="term" value="P:protein N-linked glycosylation"/>
    <property type="evidence" value="ECO:0007669"/>
    <property type="project" value="TreeGrafter"/>
</dbReference>
<dbReference type="FunCoup" id="I4Y9H8">
    <property type="interactions" value="260"/>
</dbReference>
<feature type="signal peptide" evidence="13">
    <location>
        <begin position="1"/>
        <end position="16"/>
    </location>
</feature>
<keyword evidence="17" id="KW-1185">Reference proteome</keyword>
<evidence type="ECO:0000256" key="10">
    <source>
        <dbReference type="ARBA" id="ARBA00023136"/>
    </source>
</evidence>
<dbReference type="KEGG" id="wse:WALSEDRAFT_20230"/>
<evidence type="ECO:0000256" key="11">
    <source>
        <dbReference type="ARBA" id="ARBA00045065"/>
    </source>
</evidence>
<evidence type="ECO:0000259" key="14">
    <source>
        <dbReference type="Pfam" id="PF00534"/>
    </source>
</evidence>
<organism evidence="16 17">
    <name type="scientific">Wallemia mellicola (strain ATCC MYA-4683 / CBS 633.66)</name>
    <name type="common">Wallemia sebi (CBS 633.66)</name>
    <dbReference type="NCBI Taxonomy" id="671144"/>
    <lineage>
        <taxon>Eukaryota</taxon>
        <taxon>Fungi</taxon>
        <taxon>Dikarya</taxon>
        <taxon>Basidiomycota</taxon>
        <taxon>Wallemiomycotina</taxon>
        <taxon>Wallemiomycetes</taxon>
        <taxon>Wallemiales</taxon>
        <taxon>Wallemiaceae</taxon>
        <taxon>Wallemia</taxon>
    </lineage>
</organism>
<evidence type="ECO:0000256" key="13">
    <source>
        <dbReference type="SAM" id="SignalP"/>
    </source>
</evidence>
<name>I4Y9H8_WALMC</name>
<dbReference type="InParanoid" id="I4Y9H8"/>
<dbReference type="InterPro" id="IPR001296">
    <property type="entry name" value="Glyco_trans_1"/>
</dbReference>
<dbReference type="PANTHER" id="PTHR45919">
    <property type="entry name" value="GDP-MAN:MAN(3)GLCNAC(2)-PP-DOL ALPHA-1,2-MANNOSYLTRANSFERASE"/>
    <property type="match status" value="1"/>
</dbReference>
<dbReference type="Proteomes" id="UP000005242">
    <property type="component" value="Unassembled WGS sequence"/>
</dbReference>
<dbReference type="RefSeq" id="XP_006959311.1">
    <property type="nucleotide sequence ID" value="XM_006959249.1"/>
</dbReference>
<keyword evidence="10" id="KW-0472">Membrane</keyword>
<feature type="domain" description="ALG11 mannosyltransferase N-terminal" evidence="15">
    <location>
        <begin position="26"/>
        <end position="233"/>
    </location>
</feature>
<dbReference type="EMBL" id="JH668238">
    <property type="protein sequence ID" value="EIM20620.1"/>
    <property type="molecule type" value="Genomic_DNA"/>
</dbReference>
<feature type="domain" description="Glycosyl transferase family 1" evidence="14">
    <location>
        <begin position="256"/>
        <end position="426"/>
    </location>
</feature>
<evidence type="ECO:0000256" key="12">
    <source>
        <dbReference type="RuleBase" id="RU367051"/>
    </source>
</evidence>
<evidence type="ECO:0000256" key="2">
    <source>
        <dbReference type="ARBA" id="ARBA00004922"/>
    </source>
</evidence>
<keyword evidence="6 12" id="KW-0808">Transferase</keyword>
<dbReference type="EC" id="2.4.1.131" evidence="3 12"/>